<dbReference type="AlphaFoldDB" id="A0A9X2ADT0"/>
<dbReference type="GO" id="GO:0005524">
    <property type="term" value="F:ATP binding"/>
    <property type="evidence" value="ECO:0007669"/>
    <property type="project" value="UniProtKB-UniRule"/>
</dbReference>
<feature type="active site" evidence="9">
    <location>
        <position position="135"/>
    </location>
</feature>
<evidence type="ECO:0000259" key="10">
    <source>
        <dbReference type="Pfam" id="PF00288"/>
    </source>
</evidence>
<comment type="similarity">
    <text evidence="1 9">Belongs to the GHMP kinase family. IspE subfamily.</text>
</comment>
<evidence type="ECO:0000313" key="12">
    <source>
        <dbReference type="EMBL" id="MCI0182622.1"/>
    </source>
</evidence>
<evidence type="ECO:0000256" key="6">
    <source>
        <dbReference type="ARBA" id="ARBA00022777"/>
    </source>
</evidence>
<dbReference type="InterPro" id="IPR014721">
    <property type="entry name" value="Ribsml_uS5_D2-typ_fold_subgr"/>
</dbReference>
<dbReference type="PIRSF" id="PIRSF010376">
    <property type="entry name" value="IspE"/>
    <property type="match status" value="1"/>
</dbReference>
<evidence type="ECO:0000259" key="11">
    <source>
        <dbReference type="Pfam" id="PF08544"/>
    </source>
</evidence>
<name>A0A9X2ADT0_9BACL</name>
<keyword evidence="13" id="KW-1185">Reference proteome</keyword>
<dbReference type="Proteomes" id="UP001139263">
    <property type="component" value="Unassembled WGS sequence"/>
</dbReference>
<dbReference type="EMBL" id="JALBUF010000001">
    <property type="protein sequence ID" value="MCI0182622.1"/>
    <property type="molecule type" value="Genomic_DNA"/>
</dbReference>
<organism evidence="12 13">
    <name type="scientific">Sulfoacidibacillus ferrooxidans</name>
    <dbReference type="NCBI Taxonomy" id="2005001"/>
    <lineage>
        <taxon>Bacteria</taxon>
        <taxon>Bacillati</taxon>
        <taxon>Bacillota</taxon>
        <taxon>Bacilli</taxon>
        <taxon>Bacillales</taxon>
        <taxon>Alicyclobacillaceae</taxon>
        <taxon>Sulfoacidibacillus</taxon>
    </lineage>
</organism>
<dbReference type="Pfam" id="PF08544">
    <property type="entry name" value="GHMP_kinases_C"/>
    <property type="match status" value="1"/>
</dbReference>
<proteinExistence type="inferred from homology"/>
<keyword evidence="6 9" id="KW-0418">Kinase</keyword>
<comment type="catalytic activity">
    <reaction evidence="9">
        <text>4-CDP-2-C-methyl-D-erythritol + ATP = 4-CDP-2-C-methyl-D-erythritol 2-phosphate + ADP + H(+)</text>
        <dbReference type="Rhea" id="RHEA:18437"/>
        <dbReference type="ChEBI" id="CHEBI:15378"/>
        <dbReference type="ChEBI" id="CHEBI:30616"/>
        <dbReference type="ChEBI" id="CHEBI:57823"/>
        <dbReference type="ChEBI" id="CHEBI:57919"/>
        <dbReference type="ChEBI" id="CHEBI:456216"/>
        <dbReference type="EC" id="2.7.1.148"/>
    </reaction>
</comment>
<comment type="function">
    <text evidence="9">Catalyzes the phosphorylation of the position 2 hydroxy group of 4-diphosphocytidyl-2C-methyl-D-erythritol.</text>
</comment>
<comment type="pathway">
    <text evidence="9">Isoprenoid biosynthesis; isopentenyl diphosphate biosynthesis via DXP pathway; isopentenyl diphosphate from 1-deoxy-D-xylulose 5-phosphate: step 3/6.</text>
</comment>
<dbReference type="GO" id="GO:0016114">
    <property type="term" value="P:terpenoid biosynthetic process"/>
    <property type="evidence" value="ECO:0007669"/>
    <property type="project" value="UniProtKB-UniRule"/>
</dbReference>
<dbReference type="HAMAP" id="MF_00061">
    <property type="entry name" value="IspE"/>
    <property type="match status" value="1"/>
</dbReference>
<dbReference type="RefSeq" id="WP_241712197.1">
    <property type="nucleotide sequence ID" value="NZ_JALBUF010000001.1"/>
</dbReference>
<dbReference type="InterPro" id="IPR004424">
    <property type="entry name" value="IspE"/>
</dbReference>
<evidence type="ECO:0000256" key="2">
    <source>
        <dbReference type="ARBA" id="ARBA00012052"/>
    </source>
</evidence>
<dbReference type="NCBIfam" id="TIGR00154">
    <property type="entry name" value="ispE"/>
    <property type="match status" value="1"/>
</dbReference>
<dbReference type="EC" id="2.7.1.148" evidence="2 9"/>
<dbReference type="PANTHER" id="PTHR43527:SF2">
    <property type="entry name" value="4-DIPHOSPHOCYTIDYL-2-C-METHYL-D-ERYTHRITOL KINASE, CHLOROPLASTIC"/>
    <property type="match status" value="1"/>
</dbReference>
<keyword evidence="7 9" id="KW-0067">ATP-binding</keyword>
<comment type="caution">
    <text evidence="12">The sequence shown here is derived from an EMBL/GenBank/DDBJ whole genome shotgun (WGS) entry which is preliminary data.</text>
</comment>
<feature type="domain" description="GHMP kinase N-terminal" evidence="10">
    <location>
        <begin position="65"/>
        <end position="143"/>
    </location>
</feature>
<reference evidence="12" key="1">
    <citation type="submission" date="2022-03" db="EMBL/GenBank/DDBJ databases">
        <title>Draft Genome Sequence of Firmicute Strain S0AB, a Heterotrophic Iron/Sulfur-Oxidizing Extreme Acidophile.</title>
        <authorList>
            <person name="Vergara E."/>
            <person name="Pakostova E."/>
            <person name="Johnson D.B."/>
            <person name="Holmes D.S."/>
        </authorList>
    </citation>
    <scope>NUCLEOTIDE SEQUENCE</scope>
    <source>
        <strain evidence="12">S0AB</strain>
    </source>
</reference>
<sequence>MVFEKARAKINLTLDVLAKRPDGYHDVEMVMQSVDFCDYISLTPRLDNQIVIRANVPYIPTDERNLAYKAAHVLRMHMGIFRGVEIDIDKRIPVAAGLAGGSTDAAAVLRGLNHLWQLHLSLKELSQIGEEVGSDVPFCIYGGTAVVRGRGEIVEPVPIRPAFWVVLAKPPLAVSTAEIYGALDVSSVDLHPRANNMILALQSGDVQAVADAAGNVLEPVCFALYPETIRVKEQLVRLGSQVTLMSGSGPTVFGLFEREQRARRVYNTMRTTLKEVYLCQTC</sequence>
<dbReference type="NCBIfam" id="NF011202">
    <property type="entry name" value="PRK14608.1"/>
    <property type="match status" value="1"/>
</dbReference>
<keyword evidence="9" id="KW-0414">Isoprene biosynthesis</keyword>
<dbReference type="SUPFAM" id="SSF55060">
    <property type="entry name" value="GHMP Kinase, C-terminal domain"/>
    <property type="match status" value="1"/>
</dbReference>
<evidence type="ECO:0000256" key="9">
    <source>
        <dbReference type="HAMAP-Rule" id="MF_00061"/>
    </source>
</evidence>
<dbReference type="GO" id="GO:0019288">
    <property type="term" value="P:isopentenyl diphosphate biosynthetic process, methylerythritol 4-phosphate pathway"/>
    <property type="evidence" value="ECO:0007669"/>
    <property type="project" value="UniProtKB-UniRule"/>
</dbReference>
<feature type="active site" evidence="9">
    <location>
        <position position="9"/>
    </location>
</feature>
<dbReference type="InterPro" id="IPR006204">
    <property type="entry name" value="GHMP_kinase_N_dom"/>
</dbReference>
<keyword evidence="5 9" id="KW-0547">Nucleotide-binding</keyword>
<dbReference type="Pfam" id="PF00288">
    <property type="entry name" value="GHMP_kinases_N"/>
    <property type="match status" value="1"/>
</dbReference>
<gene>
    <name evidence="9 12" type="primary">ispE</name>
    <name evidence="12" type="ORF">MM817_00887</name>
</gene>
<evidence type="ECO:0000256" key="3">
    <source>
        <dbReference type="ARBA" id="ARBA00017473"/>
    </source>
</evidence>
<dbReference type="PANTHER" id="PTHR43527">
    <property type="entry name" value="4-DIPHOSPHOCYTIDYL-2-C-METHYL-D-ERYTHRITOL KINASE, CHLOROPLASTIC"/>
    <property type="match status" value="1"/>
</dbReference>
<keyword evidence="4 9" id="KW-0808">Transferase</keyword>
<evidence type="ECO:0000256" key="5">
    <source>
        <dbReference type="ARBA" id="ARBA00022741"/>
    </source>
</evidence>
<evidence type="ECO:0000256" key="1">
    <source>
        <dbReference type="ARBA" id="ARBA00009684"/>
    </source>
</evidence>
<evidence type="ECO:0000256" key="4">
    <source>
        <dbReference type="ARBA" id="ARBA00022679"/>
    </source>
</evidence>
<evidence type="ECO:0000256" key="7">
    <source>
        <dbReference type="ARBA" id="ARBA00022840"/>
    </source>
</evidence>
<evidence type="ECO:0000256" key="8">
    <source>
        <dbReference type="ARBA" id="ARBA00032554"/>
    </source>
</evidence>
<dbReference type="InterPro" id="IPR036554">
    <property type="entry name" value="GHMP_kinase_C_sf"/>
</dbReference>
<dbReference type="FunFam" id="3.30.230.10:FF:000029">
    <property type="entry name" value="4-diphosphocytidyl-2-C-methyl-D-erythritol kinase"/>
    <property type="match status" value="1"/>
</dbReference>
<dbReference type="GO" id="GO:0050515">
    <property type="term" value="F:4-(cytidine 5'-diphospho)-2-C-methyl-D-erythritol kinase activity"/>
    <property type="evidence" value="ECO:0007669"/>
    <property type="project" value="UniProtKB-UniRule"/>
</dbReference>
<protein>
    <recommendedName>
        <fullName evidence="3 9">4-diphosphocytidyl-2-C-methyl-D-erythritol kinase</fullName>
        <shortName evidence="9">CMK</shortName>
        <ecNumber evidence="2 9">2.7.1.148</ecNumber>
    </recommendedName>
    <alternativeName>
        <fullName evidence="8 9">4-(cytidine-5'-diphospho)-2-C-methyl-D-erythritol kinase</fullName>
    </alternativeName>
</protein>
<feature type="binding site" evidence="9">
    <location>
        <begin position="93"/>
        <end position="103"/>
    </location>
    <ligand>
        <name>ATP</name>
        <dbReference type="ChEBI" id="CHEBI:30616"/>
    </ligand>
</feature>
<dbReference type="InterPro" id="IPR020568">
    <property type="entry name" value="Ribosomal_Su5_D2-typ_SF"/>
</dbReference>
<dbReference type="Gene3D" id="3.30.70.890">
    <property type="entry name" value="GHMP kinase, C-terminal domain"/>
    <property type="match status" value="1"/>
</dbReference>
<feature type="domain" description="GHMP kinase C-terminal" evidence="11">
    <location>
        <begin position="197"/>
        <end position="273"/>
    </location>
</feature>
<dbReference type="Gene3D" id="3.30.230.10">
    <property type="match status" value="1"/>
</dbReference>
<accession>A0A9X2ADT0</accession>
<evidence type="ECO:0000313" key="13">
    <source>
        <dbReference type="Proteomes" id="UP001139263"/>
    </source>
</evidence>
<dbReference type="InterPro" id="IPR013750">
    <property type="entry name" value="GHMP_kinase_C_dom"/>
</dbReference>
<dbReference type="SUPFAM" id="SSF54211">
    <property type="entry name" value="Ribosomal protein S5 domain 2-like"/>
    <property type="match status" value="1"/>
</dbReference>